<dbReference type="Proteomes" id="UP000014760">
    <property type="component" value="Unassembled WGS sequence"/>
</dbReference>
<reference evidence="3" key="1">
    <citation type="submission" date="2012-12" db="EMBL/GenBank/DDBJ databases">
        <authorList>
            <person name="Hellsten U."/>
            <person name="Grimwood J."/>
            <person name="Chapman J.A."/>
            <person name="Shapiro H."/>
            <person name="Aerts A."/>
            <person name="Otillar R.P."/>
            <person name="Terry A.Y."/>
            <person name="Boore J.L."/>
            <person name="Simakov O."/>
            <person name="Marletaz F."/>
            <person name="Cho S.-J."/>
            <person name="Edsinger-Gonzales E."/>
            <person name="Havlak P."/>
            <person name="Kuo D.-H."/>
            <person name="Larsson T."/>
            <person name="Lv J."/>
            <person name="Arendt D."/>
            <person name="Savage R."/>
            <person name="Osoegawa K."/>
            <person name="de Jong P."/>
            <person name="Lindberg D.R."/>
            <person name="Seaver E.C."/>
            <person name="Weisblat D.A."/>
            <person name="Putnam N.H."/>
            <person name="Grigoriev I.V."/>
            <person name="Rokhsar D.S."/>
        </authorList>
    </citation>
    <scope>NUCLEOTIDE SEQUENCE</scope>
    <source>
        <strain evidence="3">I ESC-2004</strain>
    </source>
</reference>
<evidence type="ECO:0000313" key="1">
    <source>
        <dbReference type="EMBL" id="ELU14414.1"/>
    </source>
</evidence>
<evidence type="ECO:0000313" key="2">
    <source>
        <dbReference type="EnsemblMetazoa" id="CapteP145629"/>
    </source>
</evidence>
<keyword evidence="3" id="KW-1185">Reference proteome</keyword>
<name>R7V757_CAPTE</name>
<protein>
    <submittedName>
        <fullName evidence="1 2">Uncharacterized protein</fullName>
    </submittedName>
</protein>
<gene>
    <name evidence="1" type="ORF">CAPTEDRAFT_145629</name>
</gene>
<dbReference type="GO" id="GO:0003676">
    <property type="term" value="F:nucleic acid binding"/>
    <property type="evidence" value="ECO:0007669"/>
    <property type="project" value="InterPro"/>
</dbReference>
<dbReference type="OrthoDB" id="10018757at2759"/>
<accession>R7V757</accession>
<evidence type="ECO:0000313" key="3">
    <source>
        <dbReference type="Proteomes" id="UP000014760"/>
    </source>
</evidence>
<proteinExistence type="predicted"/>
<dbReference type="InterPro" id="IPR036397">
    <property type="entry name" value="RNaseH_sf"/>
</dbReference>
<reference evidence="2" key="3">
    <citation type="submission" date="2015-06" db="UniProtKB">
        <authorList>
            <consortium name="EnsemblMetazoa"/>
        </authorList>
    </citation>
    <scope>IDENTIFICATION</scope>
</reference>
<dbReference type="EMBL" id="KB294525">
    <property type="protein sequence ID" value="ELU14414.1"/>
    <property type="molecule type" value="Genomic_DNA"/>
</dbReference>
<organism evidence="1">
    <name type="scientific">Capitella teleta</name>
    <name type="common">Polychaete worm</name>
    <dbReference type="NCBI Taxonomy" id="283909"/>
    <lineage>
        <taxon>Eukaryota</taxon>
        <taxon>Metazoa</taxon>
        <taxon>Spiralia</taxon>
        <taxon>Lophotrochozoa</taxon>
        <taxon>Annelida</taxon>
        <taxon>Polychaeta</taxon>
        <taxon>Sedentaria</taxon>
        <taxon>Scolecida</taxon>
        <taxon>Capitellidae</taxon>
        <taxon>Capitella</taxon>
    </lineage>
</organism>
<dbReference type="HOGENOM" id="CLU_2032338_0_0_1"/>
<sequence length="122" mass="14037">DETLIFHCDFEHKRESMEWQHHRSSPPQSAKISRTIKNNHDASFLGFQRSDKRRLDYMEKGTTINGAYYAKLLEKVCVAIEKRHGSLAGGQRFQQGNLFLHNSHIAVPSGRKCGFENLSHLL</sequence>
<dbReference type="Gene3D" id="3.30.420.10">
    <property type="entry name" value="Ribonuclease H-like superfamily/Ribonuclease H"/>
    <property type="match status" value="1"/>
</dbReference>
<dbReference type="EMBL" id="AMQN01018561">
    <property type="status" value="NOT_ANNOTATED_CDS"/>
    <property type="molecule type" value="Genomic_DNA"/>
</dbReference>
<reference evidence="1 3" key="2">
    <citation type="journal article" date="2013" name="Nature">
        <title>Insights into bilaterian evolution from three spiralian genomes.</title>
        <authorList>
            <person name="Simakov O."/>
            <person name="Marletaz F."/>
            <person name="Cho S.J."/>
            <person name="Edsinger-Gonzales E."/>
            <person name="Havlak P."/>
            <person name="Hellsten U."/>
            <person name="Kuo D.H."/>
            <person name="Larsson T."/>
            <person name="Lv J."/>
            <person name="Arendt D."/>
            <person name="Savage R."/>
            <person name="Osoegawa K."/>
            <person name="de Jong P."/>
            <person name="Grimwood J."/>
            <person name="Chapman J.A."/>
            <person name="Shapiro H."/>
            <person name="Aerts A."/>
            <person name="Otillar R.P."/>
            <person name="Terry A.Y."/>
            <person name="Boore J.L."/>
            <person name="Grigoriev I.V."/>
            <person name="Lindberg D.R."/>
            <person name="Seaver E.C."/>
            <person name="Weisblat D.A."/>
            <person name="Putnam N.H."/>
            <person name="Rokhsar D.S."/>
        </authorList>
    </citation>
    <scope>NUCLEOTIDE SEQUENCE</scope>
    <source>
        <strain evidence="1 3">I ESC-2004</strain>
    </source>
</reference>
<dbReference type="EnsemblMetazoa" id="CapteT145629">
    <property type="protein sequence ID" value="CapteP145629"/>
    <property type="gene ID" value="CapteG145629"/>
</dbReference>
<feature type="non-terminal residue" evidence="1">
    <location>
        <position position="1"/>
    </location>
</feature>
<dbReference type="AlphaFoldDB" id="R7V757"/>